<feature type="transmembrane region" description="Helical" evidence="5">
    <location>
        <begin position="587"/>
        <end position="606"/>
    </location>
</feature>
<dbReference type="NCBIfam" id="TIGR03057">
    <property type="entry name" value="xxxLxxG_by_4"/>
    <property type="match status" value="6"/>
</dbReference>
<dbReference type="Gene3D" id="1.10.287.950">
    <property type="entry name" value="Methyl-accepting chemotaxis protein"/>
    <property type="match status" value="1"/>
</dbReference>
<dbReference type="PANTHER" id="PTHR43077">
    <property type="entry name" value="TRANSPORT PERMEASE YVFS-RELATED"/>
    <property type="match status" value="1"/>
</dbReference>
<proteinExistence type="predicted"/>
<comment type="subcellular location">
    <subcellularLocation>
        <location evidence="1">Membrane</location>
        <topology evidence="1">Multi-pass membrane protein</topology>
    </subcellularLocation>
</comment>
<evidence type="ECO:0000256" key="1">
    <source>
        <dbReference type="ARBA" id="ARBA00004141"/>
    </source>
</evidence>
<evidence type="ECO:0000313" key="6">
    <source>
        <dbReference type="EMBL" id="GAA2207313.1"/>
    </source>
</evidence>
<dbReference type="NCBIfam" id="TIGR03061">
    <property type="entry name" value="pip_yhgE_Nterm"/>
    <property type="match status" value="1"/>
</dbReference>
<evidence type="ECO:0000256" key="2">
    <source>
        <dbReference type="ARBA" id="ARBA00022692"/>
    </source>
</evidence>
<feature type="transmembrane region" description="Helical" evidence="5">
    <location>
        <begin position="545"/>
        <end position="566"/>
    </location>
</feature>
<dbReference type="InterPro" id="IPR023908">
    <property type="entry name" value="xxxLxxG_rpt"/>
</dbReference>
<evidence type="ECO:0000256" key="3">
    <source>
        <dbReference type="ARBA" id="ARBA00022989"/>
    </source>
</evidence>
<keyword evidence="4 5" id="KW-0472">Membrane</keyword>
<feature type="transmembrane region" description="Helical" evidence="5">
    <location>
        <begin position="618"/>
        <end position="641"/>
    </location>
</feature>
<evidence type="ECO:0000313" key="7">
    <source>
        <dbReference type="Proteomes" id="UP001499843"/>
    </source>
</evidence>
<dbReference type="Proteomes" id="UP001499843">
    <property type="component" value="Unassembled WGS sequence"/>
</dbReference>
<comment type="caution">
    <text evidence="6">The sequence shown here is derived from an EMBL/GenBank/DDBJ whole genome shotgun (WGS) entry which is preliminary data.</text>
</comment>
<dbReference type="SUPFAM" id="SSF58104">
    <property type="entry name" value="Methyl-accepting chemotaxis protein (MCP) signaling domain"/>
    <property type="match status" value="1"/>
</dbReference>
<keyword evidence="2 5" id="KW-0812">Transmembrane</keyword>
<keyword evidence="7" id="KW-1185">Reference proteome</keyword>
<dbReference type="InterPro" id="IPR017500">
    <property type="entry name" value="Phage_infect_YhgE_N"/>
</dbReference>
<feature type="transmembrane region" description="Helical" evidence="5">
    <location>
        <begin position="648"/>
        <end position="668"/>
    </location>
</feature>
<dbReference type="PANTHER" id="PTHR43077:SF10">
    <property type="entry name" value="TRANSPORT PERMEASE PROTEIN"/>
    <property type="match status" value="1"/>
</dbReference>
<feature type="transmembrane region" description="Helical" evidence="5">
    <location>
        <begin position="695"/>
        <end position="718"/>
    </location>
</feature>
<organism evidence="6 7">
    <name type="scientific">Nonomuraea monospora</name>
    <dbReference type="NCBI Taxonomy" id="568818"/>
    <lineage>
        <taxon>Bacteria</taxon>
        <taxon>Bacillati</taxon>
        <taxon>Actinomycetota</taxon>
        <taxon>Actinomycetes</taxon>
        <taxon>Streptosporangiales</taxon>
        <taxon>Streptosporangiaceae</taxon>
        <taxon>Nonomuraea</taxon>
    </lineage>
</organism>
<protein>
    <submittedName>
        <fullName evidence="6">YhgE/Pip domain-containing protein</fullName>
    </submittedName>
</protein>
<keyword evidence="3 5" id="KW-1133">Transmembrane helix</keyword>
<dbReference type="RefSeq" id="WP_344474367.1">
    <property type="nucleotide sequence ID" value="NZ_BAAAQX010000006.1"/>
</dbReference>
<reference evidence="6 7" key="1">
    <citation type="journal article" date="2019" name="Int. J. Syst. Evol. Microbiol.">
        <title>The Global Catalogue of Microorganisms (GCM) 10K type strain sequencing project: providing services to taxonomists for standard genome sequencing and annotation.</title>
        <authorList>
            <consortium name="The Broad Institute Genomics Platform"/>
            <consortium name="The Broad Institute Genome Sequencing Center for Infectious Disease"/>
            <person name="Wu L."/>
            <person name="Ma J."/>
        </authorList>
    </citation>
    <scope>NUCLEOTIDE SEQUENCE [LARGE SCALE GENOMIC DNA]</scope>
    <source>
        <strain evidence="6 7">JCM 16114</strain>
    </source>
</reference>
<dbReference type="InterPro" id="IPR051328">
    <property type="entry name" value="T7SS_ABC-Transporter"/>
</dbReference>
<evidence type="ECO:0000256" key="5">
    <source>
        <dbReference type="SAM" id="Phobius"/>
    </source>
</evidence>
<feature type="transmembrane region" description="Helical" evidence="5">
    <location>
        <begin position="21"/>
        <end position="41"/>
    </location>
</feature>
<evidence type="ECO:0000256" key="4">
    <source>
        <dbReference type="ARBA" id="ARBA00023136"/>
    </source>
</evidence>
<name>A0ABN3CD46_9ACTN</name>
<gene>
    <name evidence="6" type="ORF">GCM10009850_027710</name>
</gene>
<dbReference type="EMBL" id="BAAAQX010000006">
    <property type="protein sequence ID" value="GAA2207313.1"/>
    <property type="molecule type" value="Genomic_DNA"/>
</dbReference>
<accession>A0ABN3CD46</accession>
<sequence>MSTSLSRAVDRAFQGSPVRRTWAALLLVPLLIAGLLTWAFWSPLSDHGAARAAVVNLDEPVQVGGQTVPLGRQLADNLVHGQDRRYEWTLTDGDDARQGLKDGRYAAAVTVPGTFSARATSSATGKPLEAAQATLRIETSPGAALADPAISKDVADAAVDALNTQVVETYLDNVYGGFTTLHEQLGKAAEGADSLAEGTGDLATGTRRLSGGTRDLTAGLGELRTGSAELAQGTGRLTQGTTQLAISAKQLATGATQLATGTKRLASGSRQLSRGLSEAARDTKQLPALTRELADGARQVATGNRQLADTVTSAADQVTAAIDDVPSASAATGELARLASRCRDGDAGQGFCDSLSDAAGRLESIAGDIDGMKARARSGVGEIKQSLDTLATGAEQVADGTAQLATRSKTLASGISSAATAAGKLTTGLATVNTGAGKLSTGAGRLAQGAQSLASGATRLNTGAQQVAAGTAQAYAGADDLASGAKRLSTGAARAGDGASTLAKGLSDGLDDVPAYTTAEREHLSKVAATPVLAPAVGDGAHRDVAATFFLVLALWAGALATYLVIRAVPPFALTSRLPTWRLVGQALVPGTVIALFTGTLLGLGLPALLDLGLGARVAFLGATLLAALTFMTLCQGLAGLLRRTGHLAVLAVLVLTVATSTVSSIPAPLAALESLLPTHAALTVLRAAATGADLGWPAAAAQLAGWLLAGLAMTAFTTERRRSLNPRDLRLNRQDLQPVG</sequence>